<gene>
    <name evidence="2" type="ORF">LWI28_021018</name>
</gene>
<dbReference type="AlphaFoldDB" id="A0AAD5J289"/>
<reference evidence="2" key="2">
    <citation type="submission" date="2023-02" db="EMBL/GenBank/DDBJ databases">
        <authorList>
            <person name="Swenson N.G."/>
            <person name="Wegrzyn J.L."/>
            <person name="Mcevoy S.L."/>
        </authorList>
    </citation>
    <scope>NUCLEOTIDE SEQUENCE</scope>
    <source>
        <strain evidence="2">91603</strain>
        <tissue evidence="2">Leaf</tissue>
    </source>
</reference>
<evidence type="ECO:0000256" key="1">
    <source>
        <dbReference type="SAM" id="MobiDB-lite"/>
    </source>
</evidence>
<organism evidence="2 3">
    <name type="scientific">Acer negundo</name>
    <name type="common">Box elder</name>
    <dbReference type="NCBI Taxonomy" id="4023"/>
    <lineage>
        <taxon>Eukaryota</taxon>
        <taxon>Viridiplantae</taxon>
        <taxon>Streptophyta</taxon>
        <taxon>Embryophyta</taxon>
        <taxon>Tracheophyta</taxon>
        <taxon>Spermatophyta</taxon>
        <taxon>Magnoliopsida</taxon>
        <taxon>eudicotyledons</taxon>
        <taxon>Gunneridae</taxon>
        <taxon>Pentapetalae</taxon>
        <taxon>rosids</taxon>
        <taxon>malvids</taxon>
        <taxon>Sapindales</taxon>
        <taxon>Sapindaceae</taxon>
        <taxon>Hippocastanoideae</taxon>
        <taxon>Acereae</taxon>
        <taxon>Acer</taxon>
    </lineage>
</organism>
<feature type="region of interest" description="Disordered" evidence="1">
    <location>
        <begin position="109"/>
        <end position="134"/>
    </location>
</feature>
<sequence length="222" mass="25739">MGGNYNQGQYQEEISSIGTIRIIKTTMGTVETNGEIKRMANQVKIINHYKSTIWMKINGWCASRPIKKLSTQLRQLHKNTRRQDKGKSPNDHTEQINMVTVVGDARQNGNKVAKGKEQLSRNKTKNPYMPPINHDKVKNEELSKIELELGPNHPEKLGRKNEQVELNTCFNIKTEEAPIETKATPIEPDNELEEFLQVFKEEVRLIEEEKKRKNEERHRQGR</sequence>
<reference evidence="2" key="1">
    <citation type="journal article" date="2022" name="Plant J.">
        <title>Strategies of tolerance reflected in two North American maple genomes.</title>
        <authorList>
            <person name="McEvoy S.L."/>
            <person name="Sezen U.U."/>
            <person name="Trouern-Trend A."/>
            <person name="McMahon S.M."/>
            <person name="Schaberg P.G."/>
            <person name="Yang J."/>
            <person name="Wegrzyn J.L."/>
            <person name="Swenson N.G."/>
        </authorList>
    </citation>
    <scope>NUCLEOTIDE SEQUENCE</scope>
    <source>
        <strain evidence="2">91603</strain>
    </source>
</reference>
<protein>
    <submittedName>
        <fullName evidence="2">Uncharacterized protein</fullName>
    </submittedName>
</protein>
<proteinExistence type="predicted"/>
<dbReference type="EMBL" id="JAJSOW010000101">
    <property type="protein sequence ID" value="KAI9182007.1"/>
    <property type="molecule type" value="Genomic_DNA"/>
</dbReference>
<comment type="caution">
    <text evidence="2">The sequence shown here is derived from an EMBL/GenBank/DDBJ whole genome shotgun (WGS) entry which is preliminary data.</text>
</comment>
<accession>A0AAD5J289</accession>
<name>A0AAD5J289_ACENE</name>
<evidence type="ECO:0000313" key="2">
    <source>
        <dbReference type="EMBL" id="KAI9182007.1"/>
    </source>
</evidence>
<evidence type="ECO:0000313" key="3">
    <source>
        <dbReference type="Proteomes" id="UP001064489"/>
    </source>
</evidence>
<dbReference type="Proteomes" id="UP001064489">
    <property type="component" value="Chromosome 4"/>
</dbReference>
<keyword evidence="3" id="KW-1185">Reference proteome</keyword>